<evidence type="ECO:0000313" key="3">
    <source>
        <dbReference type="EMBL" id="KAJ9160517.1"/>
    </source>
</evidence>
<keyword evidence="2" id="KW-0812">Transmembrane</keyword>
<evidence type="ECO:0000256" key="2">
    <source>
        <dbReference type="SAM" id="Phobius"/>
    </source>
</evidence>
<dbReference type="InterPro" id="IPR021514">
    <property type="entry name" value="DUF3176"/>
</dbReference>
<feature type="transmembrane region" description="Helical" evidence="2">
    <location>
        <begin position="105"/>
        <end position="125"/>
    </location>
</feature>
<sequence>MTTTPAHASPMPADSPFMSEAPSKPPSFGDSSTALRSVSVNDPPPPPSSWGSGPRRRHILGLWKWELGSFAVAVGLMGAIIGLLAEYNGREVSEWHLSMNLSTLVALLSTVIRANIVMMVSSVISQLKWSWFTARPQPLRHLQDFDSGSRTGVGSLRLVWMLLRRGRTALALAACALPAAAVVALSFVVGPFMQQAIKTEICPRFLPNVNSSIPVSSYYQGQWYRIAAGMWEINVDMKGSMIQGLTNPRSHDLAVQAFCPTGNCTFPDYGTGVTHASLGMCSSCNDRTAEVSGPDDKGNITLRMSRRYGSDPWITLKSGQPYLSVVSDTGAMTDVTILSASNSPCTNTTHGFACPHRNTTESKEGFYGGIGDFIAATCTLYPCIKAYSGSVREGKLLEDIAATTEVRADLFNTSNLGNYTALRSPCILDHTGTWYTEANVSLAPKVPGRTWDWVVVDDNNITAPNACLYKLNAVYARALAAFMTDVFDGTCTYDTRQGDDLWCRDRWWLSPLYNQGNSSFPSIAKAMDDFANAITTKFRTAGWGPDEHWVYGQWHGAGGGVEGAVLQNSICTSLDWRWLLLPCGLLAISAVLLAWVIARSFDRGTGEPLWKSNVLPLVLYGLGTGAWAEKMGRYDTGLSGIEAAAEEMTVRCVVREDGRPGFVSATAAEIGTPVRRYSIDSLLIDRTAV</sequence>
<dbReference type="Proteomes" id="UP001174691">
    <property type="component" value="Unassembled WGS sequence"/>
</dbReference>
<accession>A0AA38VRK1</accession>
<protein>
    <submittedName>
        <fullName evidence="3">Short-chain dehydrogenase</fullName>
    </submittedName>
</protein>
<evidence type="ECO:0000313" key="4">
    <source>
        <dbReference type="Proteomes" id="UP001174691"/>
    </source>
</evidence>
<name>A0AA38VRK1_9PEZI</name>
<reference evidence="3" key="1">
    <citation type="submission" date="2022-07" db="EMBL/GenBank/DDBJ databases">
        <title>Fungi with potential for degradation of polypropylene.</title>
        <authorList>
            <person name="Gostincar C."/>
        </authorList>
    </citation>
    <scope>NUCLEOTIDE SEQUENCE</scope>
    <source>
        <strain evidence="3">EXF-13287</strain>
    </source>
</reference>
<keyword evidence="4" id="KW-1185">Reference proteome</keyword>
<proteinExistence type="predicted"/>
<feature type="region of interest" description="Disordered" evidence="1">
    <location>
        <begin position="1"/>
        <end position="54"/>
    </location>
</feature>
<feature type="transmembrane region" description="Helical" evidence="2">
    <location>
        <begin position="65"/>
        <end position="85"/>
    </location>
</feature>
<dbReference type="Pfam" id="PF11374">
    <property type="entry name" value="DUF3176"/>
    <property type="match status" value="1"/>
</dbReference>
<dbReference type="PANTHER" id="PTHR35394">
    <property type="entry name" value="DUF3176 DOMAIN-CONTAINING PROTEIN"/>
    <property type="match status" value="1"/>
</dbReference>
<dbReference type="EMBL" id="JANBVN010000034">
    <property type="protein sequence ID" value="KAJ9160517.1"/>
    <property type="molecule type" value="Genomic_DNA"/>
</dbReference>
<keyword evidence="2" id="KW-1133">Transmembrane helix</keyword>
<evidence type="ECO:0000256" key="1">
    <source>
        <dbReference type="SAM" id="MobiDB-lite"/>
    </source>
</evidence>
<feature type="transmembrane region" description="Helical" evidence="2">
    <location>
        <begin position="170"/>
        <end position="193"/>
    </location>
</feature>
<dbReference type="PANTHER" id="PTHR35394:SF5">
    <property type="entry name" value="DUF3176 DOMAIN-CONTAINING PROTEIN"/>
    <property type="match status" value="1"/>
</dbReference>
<organism evidence="3 4">
    <name type="scientific">Coniochaeta hoffmannii</name>
    <dbReference type="NCBI Taxonomy" id="91930"/>
    <lineage>
        <taxon>Eukaryota</taxon>
        <taxon>Fungi</taxon>
        <taxon>Dikarya</taxon>
        <taxon>Ascomycota</taxon>
        <taxon>Pezizomycotina</taxon>
        <taxon>Sordariomycetes</taxon>
        <taxon>Sordariomycetidae</taxon>
        <taxon>Coniochaetales</taxon>
        <taxon>Coniochaetaceae</taxon>
        <taxon>Coniochaeta</taxon>
    </lineage>
</organism>
<keyword evidence="2" id="KW-0472">Membrane</keyword>
<feature type="compositionally biased region" description="Polar residues" evidence="1">
    <location>
        <begin position="29"/>
        <end position="40"/>
    </location>
</feature>
<comment type="caution">
    <text evidence="3">The sequence shown here is derived from an EMBL/GenBank/DDBJ whole genome shotgun (WGS) entry which is preliminary data.</text>
</comment>
<feature type="transmembrane region" description="Helical" evidence="2">
    <location>
        <begin position="576"/>
        <end position="598"/>
    </location>
</feature>
<dbReference type="AlphaFoldDB" id="A0AA38VRK1"/>
<gene>
    <name evidence="3" type="ORF">NKR19_g3196</name>
</gene>